<name>A0A839UPM8_9GAMM</name>
<accession>A0A839UPM8</accession>
<sequence>MRQLTLGALTMVMLLAGCATQNQYTQVAPPAVAGQPSLPAIEVFNDRPSVVMRQQCKAFDQQSVLHHCQLNRINAQDVQRALFKSEQFAPNEDTRFTPDYTLQLATAKYLQEDMEGFGNALVSGLSLMLIPLHQTFTLKAEATLRWRGQLLDTFEVEAPFTQSVNLANQQLDLHAQMAEAIGAALLTELQTRALFTPEFLAQQIKASDYQRDLVVPEQVGNYQLEQRLWLQHPLQGSYLTFVDKDFQFDQFNLSVYPIRRADWHDTYAALDMEAVNLQTDMTQTAKEYNAALNFQPRAQLTWPTDNGSLLVMQLAAKHHSDEGEPLNTRIFLFVKEDKVVVASSTLAGENPPLEAFEMAAQQLARELVVPVESPFMAALRQEWRDKSIDQGN</sequence>
<organism evidence="2 3">
    <name type="scientific">Simiduia aestuariiviva</name>
    <dbReference type="NCBI Taxonomy" id="1510459"/>
    <lineage>
        <taxon>Bacteria</taxon>
        <taxon>Pseudomonadati</taxon>
        <taxon>Pseudomonadota</taxon>
        <taxon>Gammaproteobacteria</taxon>
        <taxon>Cellvibrionales</taxon>
        <taxon>Cellvibrionaceae</taxon>
        <taxon>Simiduia</taxon>
    </lineage>
</organism>
<gene>
    <name evidence="2" type="ORF">FHS30_000674</name>
</gene>
<keyword evidence="3" id="KW-1185">Reference proteome</keyword>
<comment type="caution">
    <text evidence="2">The sequence shown here is derived from an EMBL/GenBank/DDBJ whole genome shotgun (WGS) entry which is preliminary data.</text>
</comment>
<reference evidence="2 3" key="1">
    <citation type="submission" date="2020-08" db="EMBL/GenBank/DDBJ databases">
        <title>Genomic Encyclopedia of Type Strains, Phase III (KMG-III): the genomes of soil and plant-associated and newly described type strains.</title>
        <authorList>
            <person name="Whitman W."/>
        </authorList>
    </citation>
    <scope>NUCLEOTIDE SEQUENCE [LARGE SCALE GENOMIC DNA]</scope>
    <source>
        <strain evidence="2 3">CECT 8571</strain>
    </source>
</reference>
<dbReference type="AlphaFoldDB" id="A0A839UPM8"/>
<evidence type="ECO:0000256" key="1">
    <source>
        <dbReference type="SAM" id="SignalP"/>
    </source>
</evidence>
<evidence type="ECO:0008006" key="4">
    <source>
        <dbReference type="Google" id="ProtNLM"/>
    </source>
</evidence>
<evidence type="ECO:0000313" key="2">
    <source>
        <dbReference type="EMBL" id="MBB3167498.1"/>
    </source>
</evidence>
<dbReference type="EMBL" id="JACHXZ010000001">
    <property type="protein sequence ID" value="MBB3167498.1"/>
    <property type="molecule type" value="Genomic_DNA"/>
</dbReference>
<dbReference type="Proteomes" id="UP000559987">
    <property type="component" value="Unassembled WGS sequence"/>
</dbReference>
<evidence type="ECO:0000313" key="3">
    <source>
        <dbReference type="Proteomes" id="UP000559987"/>
    </source>
</evidence>
<keyword evidence="1" id="KW-0732">Signal</keyword>
<protein>
    <recommendedName>
        <fullName evidence="4">Lipoprotein</fullName>
    </recommendedName>
</protein>
<proteinExistence type="predicted"/>
<feature type="signal peptide" evidence="1">
    <location>
        <begin position="1"/>
        <end position="21"/>
    </location>
</feature>
<feature type="chain" id="PRO_5032929240" description="Lipoprotein" evidence="1">
    <location>
        <begin position="22"/>
        <end position="392"/>
    </location>
</feature>
<dbReference type="RefSeq" id="WP_183908270.1">
    <property type="nucleotide sequence ID" value="NZ_JACHXZ010000001.1"/>
</dbReference>
<dbReference type="PROSITE" id="PS51257">
    <property type="entry name" value="PROKAR_LIPOPROTEIN"/>
    <property type="match status" value="1"/>
</dbReference>